<dbReference type="PANTHER" id="PTHR36507">
    <property type="entry name" value="BLL1555 PROTEIN"/>
    <property type="match status" value="1"/>
</dbReference>
<name>A0A132PFI2_9MYCO</name>
<reference evidence="3 5" key="1">
    <citation type="submission" date="2015-07" db="EMBL/GenBank/DDBJ databases">
        <title>A draft genome sequence of Mycobacterium wolinskyi.</title>
        <authorList>
            <person name="de Man T.J."/>
            <person name="Perry K.A."/>
            <person name="Coulliette A.D."/>
            <person name="Jensen B."/>
            <person name="Toney N.C."/>
            <person name="Limbago B.M."/>
            <person name="Noble-Wang J."/>
        </authorList>
    </citation>
    <scope>NUCLEOTIDE SEQUENCE [LARGE SCALE GENOMIC DNA]</scope>
    <source>
        <strain evidence="3 5">CDC_01</strain>
    </source>
</reference>
<sequence length="127" mass="13066">MKLMAVFCTLAGLLTVLVACGQSDDSVRGTGTAILTASPTTEPASDGPTITIEGMGFSGGLTVAPGTQITIVNNDEVEHSVTARTGDAFDVHVDGKQRATLTAPSEPGEYAFYCVYHPAMIGTLTVS</sequence>
<dbReference type="InterPro" id="IPR008972">
    <property type="entry name" value="Cupredoxin"/>
</dbReference>
<dbReference type="InterPro" id="IPR028096">
    <property type="entry name" value="EfeO_Cupredoxin"/>
</dbReference>
<evidence type="ECO:0000313" key="4">
    <source>
        <dbReference type="EMBL" id="ORX08975.1"/>
    </source>
</evidence>
<evidence type="ECO:0000313" key="5">
    <source>
        <dbReference type="Proteomes" id="UP000070612"/>
    </source>
</evidence>
<evidence type="ECO:0000259" key="2">
    <source>
        <dbReference type="Pfam" id="PF13473"/>
    </source>
</evidence>
<dbReference type="PATRIC" id="fig|59750.3.peg.3530"/>
<protein>
    <submittedName>
        <fullName evidence="3">Plastocyanin</fullName>
    </submittedName>
</protein>
<dbReference type="Gene3D" id="2.60.40.420">
    <property type="entry name" value="Cupredoxins - blue copper proteins"/>
    <property type="match status" value="1"/>
</dbReference>
<keyword evidence="1" id="KW-0732">Signal</keyword>
<dbReference type="SUPFAM" id="SSF49503">
    <property type="entry name" value="Cupredoxins"/>
    <property type="match status" value="1"/>
</dbReference>
<keyword evidence="5" id="KW-1185">Reference proteome</keyword>
<dbReference type="RefSeq" id="WP_067855932.1">
    <property type="nucleotide sequence ID" value="NZ_JACKUA010000047.1"/>
</dbReference>
<organism evidence="3 5">
    <name type="scientific">Mycolicibacterium wolinskyi</name>
    <dbReference type="NCBI Taxonomy" id="59750"/>
    <lineage>
        <taxon>Bacteria</taxon>
        <taxon>Bacillati</taxon>
        <taxon>Actinomycetota</taxon>
        <taxon>Actinomycetes</taxon>
        <taxon>Mycobacteriales</taxon>
        <taxon>Mycobacteriaceae</taxon>
        <taxon>Mycolicibacterium</taxon>
    </lineage>
</organism>
<feature type="domain" description="EfeO-type cupredoxin-like" evidence="2">
    <location>
        <begin position="44"/>
        <end position="126"/>
    </location>
</feature>
<evidence type="ECO:0000313" key="6">
    <source>
        <dbReference type="Proteomes" id="UP000193964"/>
    </source>
</evidence>
<dbReference type="PANTHER" id="PTHR36507:SF1">
    <property type="entry name" value="BLL1555 PROTEIN"/>
    <property type="match status" value="1"/>
</dbReference>
<dbReference type="Proteomes" id="UP000070612">
    <property type="component" value="Unassembled WGS sequence"/>
</dbReference>
<dbReference type="PROSITE" id="PS51257">
    <property type="entry name" value="PROKAR_LIPOPROTEIN"/>
    <property type="match status" value="1"/>
</dbReference>
<feature type="signal peptide" evidence="1">
    <location>
        <begin position="1"/>
        <end position="21"/>
    </location>
</feature>
<dbReference type="Pfam" id="PF13473">
    <property type="entry name" value="Cupredoxin_1"/>
    <property type="match status" value="1"/>
</dbReference>
<dbReference type="EMBL" id="LGTW01000023">
    <property type="protein sequence ID" value="KWX20967.1"/>
    <property type="molecule type" value="Genomic_DNA"/>
</dbReference>
<dbReference type="EMBL" id="LQQA01000035">
    <property type="protein sequence ID" value="ORX08975.1"/>
    <property type="molecule type" value="Genomic_DNA"/>
</dbReference>
<dbReference type="InterPro" id="IPR052721">
    <property type="entry name" value="ET_Amicyanin"/>
</dbReference>
<gene>
    <name evidence="3" type="ORF">AFM11_28280</name>
    <name evidence="4" type="ORF">AWC31_10830</name>
</gene>
<dbReference type="AlphaFoldDB" id="A0A132PFI2"/>
<evidence type="ECO:0000256" key="1">
    <source>
        <dbReference type="SAM" id="SignalP"/>
    </source>
</evidence>
<proteinExistence type="predicted"/>
<evidence type="ECO:0000313" key="3">
    <source>
        <dbReference type="EMBL" id="KWX20967.1"/>
    </source>
</evidence>
<feature type="chain" id="PRO_5007453209" evidence="1">
    <location>
        <begin position="22"/>
        <end position="127"/>
    </location>
</feature>
<comment type="caution">
    <text evidence="3">The sequence shown here is derived from an EMBL/GenBank/DDBJ whole genome shotgun (WGS) entry which is preliminary data.</text>
</comment>
<dbReference type="Proteomes" id="UP000193964">
    <property type="component" value="Unassembled WGS sequence"/>
</dbReference>
<dbReference type="STRING" id="59750.AWC31_10830"/>
<accession>A0A132PFI2</accession>
<reference evidence="4 6" key="2">
    <citation type="submission" date="2016-01" db="EMBL/GenBank/DDBJ databases">
        <title>The new phylogeny of the genus Mycobacterium.</title>
        <authorList>
            <person name="Tarcisio F."/>
            <person name="Conor M."/>
            <person name="Antonella G."/>
            <person name="Elisabetta G."/>
            <person name="Giulia F.S."/>
            <person name="Sara T."/>
            <person name="Anna F."/>
            <person name="Clotilde B."/>
            <person name="Roberto B."/>
            <person name="Veronica D.S."/>
            <person name="Fabio R."/>
            <person name="Monica P."/>
            <person name="Olivier J."/>
            <person name="Enrico T."/>
            <person name="Nicola S."/>
        </authorList>
    </citation>
    <scope>NUCLEOTIDE SEQUENCE [LARGE SCALE GENOMIC DNA]</scope>
    <source>
        <strain evidence="4 6">ATCC 700010</strain>
    </source>
</reference>